<dbReference type="Pfam" id="PF13561">
    <property type="entry name" value="adh_short_C2"/>
    <property type="match status" value="1"/>
</dbReference>
<evidence type="ECO:0000256" key="2">
    <source>
        <dbReference type="ARBA" id="ARBA00023002"/>
    </source>
</evidence>
<dbReference type="CDD" id="cd05233">
    <property type="entry name" value="SDR_c"/>
    <property type="match status" value="1"/>
</dbReference>
<reference evidence="3 4" key="1">
    <citation type="submission" date="2016-06" db="EMBL/GenBank/DDBJ databases">
        <title>Complete genome sequences of Bordetella bronchialis and Bordetella flabilis.</title>
        <authorList>
            <person name="LiPuma J.J."/>
            <person name="Spilker T."/>
        </authorList>
    </citation>
    <scope>NUCLEOTIDE SEQUENCE [LARGE SCALE GENOMIC DNA]</scope>
    <source>
        <strain evidence="3 4">AU10664</strain>
    </source>
</reference>
<dbReference type="Gene3D" id="3.40.50.720">
    <property type="entry name" value="NAD(P)-binding Rossmann-like Domain"/>
    <property type="match status" value="1"/>
</dbReference>
<name>A0A193GG81_9BORD</name>
<dbReference type="FunFam" id="3.40.50.720:FF:000173">
    <property type="entry name" value="3-oxoacyl-[acyl-carrier protein] reductase"/>
    <property type="match status" value="1"/>
</dbReference>
<dbReference type="InterPro" id="IPR036291">
    <property type="entry name" value="NAD(P)-bd_dom_sf"/>
</dbReference>
<dbReference type="AlphaFoldDB" id="A0A193GG81"/>
<gene>
    <name evidence="3" type="ORF">BAU07_17145</name>
</gene>
<sequence>MTRPAVLVTGGSRGIGRAIVARLVDDGYDVFNFSRRPPAVPLPGETFTSVDLGDGEAARQAVQALAAQRSVTCLVNNAGLVEVAPIEAISLESLQRTVALNLSAPVILLQGLLPAMRAAGAGRVVNIGSRAALGKPGRTVYGATKAALAGMTRTWALELASAGITVNAVAPGPIATELFELSNPNDGSAMVNVRDRIPAGRLGRPEEVAHAVAMFLDARAGFMTGQVLYVCGGMSVGVAI</sequence>
<dbReference type="PRINTS" id="PR00081">
    <property type="entry name" value="GDHRDH"/>
</dbReference>
<evidence type="ECO:0000256" key="1">
    <source>
        <dbReference type="ARBA" id="ARBA00006484"/>
    </source>
</evidence>
<accession>A0A193GG81</accession>
<dbReference type="PRINTS" id="PR00080">
    <property type="entry name" value="SDRFAMILY"/>
</dbReference>
<dbReference type="OrthoDB" id="8665216at2"/>
<comment type="similarity">
    <text evidence="1">Belongs to the short-chain dehydrogenases/reductases (SDR) family.</text>
</comment>
<dbReference type="PANTHER" id="PTHR42879:SF2">
    <property type="entry name" value="3-OXOACYL-[ACYL-CARRIER-PROTEIN] REDUCTASE FABG"/>
    <property type="match status" value="1"/>
</dbReference>
<evidence type="ECO:0000313" key="4">
    <source>
        <dbReference type="Proteomes" id="UP000091926"/>
    </source>
</evidence>
<dbReference type="PANTHER" id="PTHR42879">
    <property type="entry name" value="3-OXOACYL-(ACYL-CARRIER-PROTEIN) REDUCTASE"/>
    <property type="match status" value="1"/>
</dbReference>
<evidence type="ECO:0000313" key="3">
    <source>
        <dbReference type="EMBL" id="ANN78608.1"/>
    </source>
</evidence>
<dbReference type="KEGG" id="bfz:BAU07_17145"/>
<dbReference type="InterPro" id="IPR002347">
    <property type="entry name" value="SDR_fam"/>
</dbReference>
<organism evidence="3 4">
    <name type="scientific">Bordetella flabilis</name>
    <dbReference type="NCBI Taxonomy" id="463014"/>
    <lineage>
        <taxon>Bacteria</taxon>
        <taxon>Pseudomonadati</taxon>
        <taxon>Pseudomonadota</taxon>
        <taxon>Betaproteobacteria</taxon>
        <taxon>Burkholderiales</taxon>
        <taxon>Alcaligenaceae</taxon>
        <taxon>Bordetella</taxon>
    </lineage>
</organism>
<dbReference type="EMBL" id="CP016172">
    <property type="protein sequence ID" value="ANN78608.1"/>
    <property type="molecule type" value="Genomic_DNA"/>
</dbReference>
<dbReference type="GO" id="GO:0016491">
    <property type="term" value="F:oxidoreductase activity"/>
    <property type="evidence" value="ECO:0007669"/>
    <property type="project" value="UniProtKB-KW"/>
</dbReference>
<dbReference type="STRING" id="463014.BAU07_17145"/>
<protein>
    <submittedName>
        <fullName evidence="3">Short-chain dehydrogenase</fullName>
    </submittedName>
</protein>
<dbReference type="Proteomes" id="UP000091926">
    <property type="component" value="Chromosome"/>
</dbReference>
<dbReference type="RefSeq" id="WP_066659943.1">
    <property type="nucleotide sequence ID" value="NZ_CBCSCL010000004.1"/>
</dbReference>
<dbReference type="SUPFAM" id="SSF51735">
    <property type="entry name" value="NAD(P)-binding Rossmann-fold domains"/>
    <property type="match status" value="1"/>
</dbReference>
<dbReference type="InterPro" id="IPR050259">
    <property type="entry name" value="SDR"/>
</dbReference>
<keyword evidence="4" id="KW-1185">Reference proteome</keyword>
<keyword evidence="2" id="KW-0560">Oxidoreductase</keyword>
<proteinExistence type="inferred from homology"/>